<evidence type="ECO:0000313" key="5">
    <source>
        <dbReference type="Proteomes" id="UP000507245"/>
    </source>
</evidence>
<gene>
    <name evidence="1" type="ORF">CURHAP_LOCUS26818</name>
    <name evidence="2" type="ORF">CURHAP_LOCUS26821</name>
    <name evidence="3" type="ORF">ORAREDHAP_LOCUS26485</name>
</gene>
<sequence>MGNLSLYVAREPPSTSLATVLAQKDRSFTCRSFASRTRSLATPFTHSLESGSITLFVWRIIRSSLSLYYPRGAQQPRCILSYRNKRTVAIRTTGKVSLTGRQ</sequence>
<protein>
    <submittedName>
        <fullName evidence="1">Uncharacterized protein</fullName>
    </submittedName>
</protein>
<evidence type="ECO:0000313" key="3">
    <source>
        <dbReference type="EMBL" id="CAB4307668.1"/>
    </source>
</evidence>
<keyword evidence="5" id="KW-1185">Reference proteome</keyword>
<dbReference type="AlphaFoldDB" id="A0A6J5UNA1"/>
<organism evidence="1 4">
    <name type="scientific">Prunus armeniaca</name>
    <name type="common">Apricot</name>
    <name type="synonym">Armeniaca vulgaris</name>
    <dbReference type="NCBI Taxonomy" id="36596"/>
    <lineage>
        <taxon>Eukaryota</taxon>
        <taxon>Viridiplantae</taxon>
        <taxon>Streptophyta</taxon>
        <taxon>Embryophyta</taxon>
        <taxon>Tracheophyta</taxon>
        <taxon>Spermatophyta</taxon>
        <taxon>Magnoliopsida</taxon>
        <taxon>eudicotyledons</taxon>
        <taxon>Gunneridae</taxon>
        <taxon>Pentapetalae</taxon>
        <taxon>rosids</taxon>
        <taxon>fabids</taxon>
        <taxon>Rosales</taxon>
        <taxon>Rosaceae</taxon>
        <taxon>Amygdaloideae</taxon>
        <taxon>Amygdaleae</taxon>
        <taxon>Prunus</taxon>
    </lineage>
</organism>
<dbReference type="EMBL" id="CAEKDK010000004">
    <property type="protein sequence ID" value="CAB4277260.1"/>
    <property type="molecule type" value="Genomic_DNA"/>
</dbReference>
<reference evidence="1 4" key="2">
    <citation type="submission" date="2020-05" db="EMBL/GenBank/DDBJ databases">
        <authorList>
            <person name="Campoy J."/>
            <person name="Schneeberger K."/>
            <person name="Spophaly S."/>
        </authorList>
    </citation>
    <scope>NUCLEOTIDE SEQUENCE [LARGE SCALE GENOMIC DNA]</scope>
    <source>
        <strain evidence="1">PruArmRojPasFocal</strain>
    </source>
</reference>
<dbReference type="EMBL" id="CAEKDK010000004">
    <property type="protein sequence ID" value="CAB4277257.1"/>
    <property type="molecule type" value="Genomic_DNA"/>
</dbReference>
<name>A0A6J5UNA1_PRUAR</name>
<dbReference type="Proteomes" id="UP000507245">
    <property type="component" value="Unassembled WGS sequence"/>
</dbReference>
<reference evidence="5" key="1">
    <citation type="journal article" date="2020" name="Genome Biol.">
        <title>Gamete binning: chromosome-level and haplotype-resolved genome assembly enabled by high-throughput single-cell sequencing of gamete genomes.</title>
        <authorList>
            <person name="Campoy J.A."/>
            <person name="Sun H."/>
            <person name="Goel M."/>
            <person name="Jiao W.-B."/>
            <person name="Folz-Donahue K."/>
            <person name="Wang N."/>
            <person name="Rubio M."/>
            <person name="Liu C."/>
            <person name="Kukat C."/>
            <person name="Ruiz D."/>
            <person name="Huettel B."/>
            <person name="Schneeberger K."/>
        </authorList>
    </citation>
    <scope>NUCLEOTIDE SEQUENCE [LARGE SCALE GENOMIC DNA]</scope>
    <source>
        <strain evidence="5">cv. Rojo Pasion</strain>
    </source>
</reference>
<evidence type="ECO:0000313" key="2">
    <source>
        <dbReference type="EMBL" id="CAB4277260.1"/>
    </source>
</evidence>
<dbReference type="EMBL" id="CAEKKB010000004">
    <property type="protein sequence ID" value="CAB4307668.1"/>
    <property type="molecule type" value="Genomic_DNA"/>
</dbReference>
<proteinExistence type="predicted"/>
<accession>A0A6J5UNA1</accession>
<evidence type="ECO:0000313" key="4">
    <source>
        <dbReference type="Proteomes" id="UP000507222"/>
    </source>
</evidence>
<evidence type="ECO:0000313" key="1">
    <source>
        <dbReference type="EMBL" id="CAB4277257.1"/>
    </source>
</evidence>
<dbReference type="OrthoDB" id="1750419at2759"/>
<dbReference type="Proteomes" id="UP000507222">
    <property type="component" value="Unassembled WGS sequence"/>
</dbReference>